<feature type="transmembrane region" description="Helical" evidence="1">
    <location>
        <begin position="251"/>
        <end position="269"/>
    </location>
</feature>
<accession>A0A0B7IAJ7</accession>
<evidence type="ECO:0000313" key="4">
    <source>
        <dbReference type="Proteomes" id="UP000044026"/>
    </source>
</evidence>
<dbReference type="EMBL" id="CDOE01000026">
    <property type="protein sequence ID" value="CEN33064.1"/>
    <property type="molecule type" value="Genomic_DNA"/>
</dbReference>
<organism evidence="2 5">
    <name type="scientific">Capnocytophaga canimorsus</name>
    <dbReference type="NCBI Taxonomy" id="28188"/>
    <lineage>
        <taxon>Bacteria</taxon>
        <taxon>Pseudomonadati</taxon>
        <taxon>Bacteroidota</taxon>
        <taxon>Flavobacteriia</taxon>
        <taxon>Flavobacteriales</taxon>
        <taxon>Flavobacteriaceae</taxon>
        <taxon>Capnocytophaga</taxon>
    </lineage>
</organism>
<dbReference type="Proteomes" id="UP000243753">
    <property type="component" value="Chromosome"/>
</dbReference>
<dbReference type="AlphaFoldDB" id="A0A0B7IAJ7"/>
<evidence type="ECO:0000313" key="2">
    <source>
        <dbReference type="EMBL" id="ATA93082.1"/>
    </source>
</evidence>
<dbReference type="GeneID" id="69579742"/>
<gene>
    <name evidence="3" type="ORF">CCAN12_320016</name>
    <name evidence="2" type="ORF">CGC54_01330</name>
</gene>
<protein>
    <submittedName>
        <fullName evidence="2">ABC transporter permease</fullName>
    </submittedName>
</protein>
<dbReference type="GO" id="GO:0005886">
    <property type="term" value="C:plasma membrane"/>
    <property type="evidence" value="ECO:0007669"/>
    <property type="project" value="UniProtKB-SubCell"/>
</dbReference>
<dbReference type="Pfam" id="PF12679">
    <property type="entry name" value="ABC2_membrane_2"/>
    <property type="match status" value="1"/>
</dbReference>
<keyword evidence="1" id="KW-0812">Transmembrane</keyword>
<sequence length="274" mass="31505">MLRLLQIELIKLWNSKSSRILIITYFILLTFLSLISAIRIKIGSIDFLLADQGIFNFPFIWHFNTYIAIHFKLFLAIIIVSMIASEYSNKTLKQNLIDGLSKREFILSKFLTILLFATISTLVVFVISLILGGIYSVYDEIGIIFSDMEYLIAYFLNLVGFFSICLFFAVLTRKSAFALGFLVIWFIGESIFSAILNYKLESLKFLVDFFPLQAISNLLKEPFTRLSAIKTAVEQVAQGFDKDYTLQLQDAVTVMGWTVIFVTLSYYLIKRRDL</sequence>
<dbReference type="RefSeq" id="WP_041998701.1">
    <property type="nucleotide sequence ID" value="NZ_BOQI01000004.1"/>
</dbReference>
<dbReference type="GO" id="GO:0140359">
    <property type="term" value="F:ABC-type transporter activity"/>
    <property type="evidence" value="ECO:0007669"/>
    <property type="project" value="InterPro"/>
</dbReference>
<dbReference type="EMBL" id="CP022389">
    <property type="protein sequence ID" value="ATA93082.1"/>
    <property type="molecule type" value="Genomic_DNA"/>
</dbReference>
<feature type="transmembrane region" description="Helical" evidence="1">
    <location>
        <begin position="150"/>
        <end position="170"/>
    </location>
</feature>
<name>A0A0B7IAJ7_9FLAO</name>
<keyword evidence="1" id="KW-0472">Membrane</keyword>
<feature type="transmembrane region" description="Helical" evidence="1">
    <location>
        <begin position="105"/>
        <end position="138"/>
    </location>
</feature>
<evidence type="ECO:0000313" key="3">
    <source>
        <dbReference type="EMBL" id="CEN33064.1"/>
    </source>
</evidence>
<proteinExistence type="predicted"/>
<dbReference type="PANTHER" id="PTHR37305:SF1">
    <property type="entry name" value="MEMBRANE PROTEIN"/>
    <property type="match status" value="1"/>
</dbReference>
<feature type="transmembrane region" description="Helical" evidence="1">
    <location>
        <begin position="20"/>
        <end position="40"/>
    </location>
</feature>
<reference evidence="2" key="2">
    <citation type="journal article" date="2017" name="Genome Announc.">
        <title>Twelve Complete Reference Genomes of Clinical Isolates in the Capnocytophaga Genus.</title>
        <authorList>
            <person name="Villarma A."/>
            <person name="Gulvik C.A."/>
            <person name="Rowe L.A."/>
            <person name="Sheth M."/>
            <person name="Juieng P."/>
            <person name="Nicholson A.C."/>
            <person name="Loparev V.N."/>
            <person name="McQuiston J.R."/>
        </authorList>
    </citation>
    <scope>NUCLEOTIDE SEQUENCE</scope>
    <source>
        <strain evidence="2">H3936</strain>
    </source>
</reference>
<dbReference type="PANTHER" id="PTHR37305">
    <property type="entry name" value="INTEGRAL MEMBRANE PROTEIN-RELATED"/>
    <property type="match status" value="1"/>
</dbReference>
<evidence type="ECO:0000313" key="5">
    <source>
        <dbReference type="Proteomes" id="UP000243753"/>
    </source>
</evidence>
<evidence type="ECO:0000256" key="1">
    <source>
        <dbReference type="SAM" id="Phobius"/>
    </source>
</evidence>
<feature type="transmembrane region" description="Helical" evidence="1">
    <location>
        <begin position="177"/>
        <end position="196"/>
    </location>
</feature>
<keyword evidence="1" id="KW-1133">Transmembrane helix</keyword>
<dbReference type="Proteomes" id="UP000044026">
    <property type="component" value="Unassembled WGS sequence"/>
</dbReference>
<feature type="transmembrane region" description="Helical" evidence="1">
    <location>
        <begin position="60"/>
        <end position="84"/>
    </location>
</feature>
<reference evidence="5" key="3">
    <citation type="submission" date="2017-06" db="EMBL/GenBank/DDBJ databases">
        <title>Capnocytophaga spp. assemblies.</title>
        <authorList>
            <person name="Gulvik C.A."/>
        </authorList>
    </citation>
    <scope>NUCLEOTIDE SEQUENCE [LARGE SCALE GENOMIC DNA]</scope>
    <source>
        <strain evidence="5">H3936</strain>
    </source>
</reference>
<reference evidence="3 4" key="1">
    <citation type="submission" date="2015-01" db="EMBL/GenBank/DDBJ databases">
        <authorList>
            <person name="MANFREDI Pablo"/>
        </authorList>
    </citation>
    <scope>NUCLEOTIDE SEQUENCE [LARGE SCALE GENOMIC DNA]</scope>
    <source>
        <strain evidence="3 4">Cc12</strain>
    </source>
</reference>